<keyword evidence="4" id="KW-1185">Reference proteome</keyword>
<comment type="caution">
    <text evidence="3">The sequence shown here is derived from an EMBL/GenBank/DDBJ whole genome shotgun (WGS) entry which is preliminary data.</text>
</comment>
<proteinExistence type="predicted"/>
<evidence type="ECO:0000313" key="3">
    <source>
        <dbReference type="EMBL" id="CAB3406441.1"/>
    </source>
</evidence>
<keyword evidence="2" id="KW-0472">Membrane</keyword>
<reference evidence="3 4" key="1">
    <citation type="submission" date="2020-04" db="EMBL/GenBank/DDBJ databases">
        <authorList>
            <person name="Laetsch R D."/>
            <person name="Stevens L."/>
            <person name="Kumar S."/>
            <person name="Blaxter L. M."/>
        </authorList>
    </citation>
    <scope>NUCLEOTIDE SEQUENCE [LARGE SCALE GENOMIC DNA]</scope>
</reference>
<protein>
    <submittedName>
        <fullName evidence="3">Uncharacterized protein</fullName>
    </submittedName>
</protein>
<keyword evidence="2" id="KW-1133">Transmembrane helix</keyword>
<dbReference type="Proteomes" id="UP000494206">
    <property type="component" value="Unassembled WGS sequence"/>
</dbReference>
<dbReference type="EMBL" id="CADEPM010000005">
    <property type="protein sequence ID" value="CAB3406441.1"/>
    <property type="molecule type" value="Genomic_DNA"/>
</dbReference>
<sequence length="120" mass="12628">MASTPAPGTGEPPAEGADDAAAEEAAKKTELYGGVMPPEVEESPIAPCIQKLKSAMTVELIIFIIGVALAFISFGILFLFHILSSNGTILFVKLPPTPRKVPMKVVEEVTQAALKAVSHK</sequence>
<organism evidence="3 4">
    <name type="scientific">Caenorhabditis bovis</name>
    <dbReference type="NCBI Taxonomy" id="2654633"/>
    <lineage>
        <taxon>Eukaryota</taxon>
        <taxon>Metazoa</taxon>
        <taxon>Ecdysozoa</taxon>
        <taxon>Nematoda</taxon>
        <taxon>Chromadorea</taxon>
        <taxon>Rhabditida</taxon>
        <taxon>Rhabditina</taxon>
        <taxon>Rhabditomorpha</taxon>
        <taxon>Rhabditoidea</taxon>
        <taxon>Rhabditidae</taxon>
        <taxon>Peloderinae</taxon>
        <taxon>Caenorhabditis</taxon>
    </lineage>
</organism>
<keyword evidence="2" id="KW-0812">Transmembrane</keyword>
<name>A0A8S1F1U7_9PELO</name>
<gene>
    <name evidence="3" type="ORF">CBOVIS_LOCUS8515</name>
</gene>
<evidence type="ECO:0000313" key="4">
    <source>
        <dbReference type="Proteomes" id="UP000494206"/>
    </source>
</evidence>
<feature type="region of interest" description="Disordered" evidence="1">
    <location>
        <begin position="1"/>
        <end position="25"/>
    </location>
</feature>
<evidence type="ECO:0000256" key="2">
    <source>
        <dbReference type="SAM" id="Phobius"/>
    </source>
</evidence>
<feature type="compositionally biased region" description="Low complexity" evidence="1">
    <location>
        <begin position="1"/>
        <end position="15"/>
    </location>
</feature>
<evidence type="ECO:0000256" key="1">
    <source>
        <dbReference type="SAM" id="MobiDB-lite"/>
    </source>
</evidence>
<dbReference type="AlphaFoldDB" id="A0A8S1F1U7"/>
<feature type="transmembrane region" description="Helical" evidence="2">
    <location>
        <begin position="60"/>
        <end position="83"/>
    </location>
</feature>
<accession>A0A8S1F1U7</accession>